<gene>
    <name evidence="5" type="ORF">BDZ94DRAFT_1269583</name>
</gene>
<evidence type="ECO:0000256" key="3">
    <source>
        <dbReference type="ARBA" id="ARBA00022525"/>
    </source>
</evidence>
<evidence type="ECO:0000256" key="4">
    <source>
        <dbReference type="SAM" id="SignalP"/>
    </source>
</evidence>
<dbReference type="OrthoDB" id="4898945at2759"/>
<feature type="signal peptide" evidence="4">
    <location>
        <begin position="1"/>
        <end position="20"/>
    </location>
</feature>
<dbReference type="SUPFAM" id="SSF50685">
    <property type="entry name" value="Barwin-like endoglucanases"/>
    <property type="match status" value="1"/>
</dbReference>
<dbReference type="InterPro" id="IPR036908">
    <property type="entry name" value="RlpA-like_sf"/>
</dbReference>
<sequence length="144" mass="15218">MKLTIAFTAVLAAFLPSAFATTLGYDLFYSDGDNSLTGVACSDGKNGLMTRGFTTIGSLPSFPYVASTDSIAGWNSTQCGKCWKITYIDGQNKPHFITVTAIDHADSGFYTTQKAMDELTGGHAVEFGVVDVTVQPVNPANCGL</sequence>
<proteinExistence type="inferred from homology"/>
<reference evidence="5" key="1">
    <citation type="submission" date="2020-11" db="EMBL/GenBank/DDBJ databases">
        <authorList>
            <consortium name="DOE Joint Genome Institute"/>
            <person name="Ahrendt S."/>
            <person name="Riley R."/>
            <person name="Andreopoulos W."/>
            <person name="Labutti K."/>
            <person name="Pangilinan J."/>
            <person name="Ruiz-Duenas F.J."/>
            <person name="Barrasa J.M."/>
            <person name="Sanchez-Garcia M."/>
            <person name="Camarero S."/>
            <person name="Miyauchi S."/>
            <person name="Serrano A."/>
            <person name="Linde D."/>
            <person name="Babiker R."/>
            <person name="Drula E."/>
            <person name="Ayuso-Fernandez I."/>
            <person name="Pacheco R."/>
            <person name="Padilla G."/>
            <person name="Ferreira P."/>
            <person name="Barriuso J."/>
            <person name="Kellner H."/>
            <person name="Castanera R."/>
            <person name="Alfaro M."/>
            <person name="Ramirez L."/>
            <person name="Pisabarro A.G."/>
            <person name="Kuo A."/>
            <person name="Tritt A."/>
            <person name="Lipzen A."/>
            <person name="He G."/>
            <person name="Yan M."/>
            <person name="Ng V."/>
            <person name="Cullen D."/>
            <person name="Martin F."/>
            <person name="Rosso M.-N."/>
            <person name="Henrissat B."/>
            <person name="Hibbett D."/>
            <person name="Martinez A.T."/>
            <person name="Grigoriev I.V."/>
        </authorList>
    </citation>
    <scope>NUCLEOTIDE SEQUENCE</scope>
    <source>
        <strain evidence="5">CBS 247.69</strain>
    </source>
</reference>
<evidence type="ECO:0000313" key="6">
    <source>
        <dbReference type="Proteomes" id="UP000807353"/>
    </source>
</evidence>
<dbReference type="CDD" id="cd22778">
    <property type="entry name" value="DPBB_CEPL-like"/>
    <property type="match status" value="1"/>
</dbReference>
<dbReference type="AlphaFoldDB" id="A0A9P5Y058"/>
<dbReference type="GO" id="GO:0005576">
    <property type="term" value="C:extracellular region"/>
    <property type="evidence" value="ECO:0007669"/>
    <property type="project" value="UniProtKB-SubCell"/>
</dbReference>
<name>A0A9P5Y058_9AGAR</name>
<organism evidence="5 6">
    <name type="scientific">Collybia nuda</name>
    <dbReference type="NCBI Taxonomy" id="64659"/>
    <lineage>
        <taxon>Eukaryota</taxon>
        <taxon>Fungi</taxon>
        <taxon>Dikarya</taxon>
        <taxon>Basidiomycota</taxon>
        <taxon>Agaricomycotina</taxon>
        <taxon>Agaricomycetes</taxon>
        <taxon>Agaricomycetidae</taxon>
        <taxon>Agaricales</taxon>
        <taxon>Tricholomatineae</taxon>
        <taxon>Clitocybaceae</taxon>
        <taxon>Collybia</taxon>
    </lineage>
</organism>
<dbReference type="EMBL" id="MU150328">
    <property type="protein sequence ID" value="KAF9458881.1"/>
    <property type="molecule type" value="Genomic_DNA"/>
</dbReference>
<evidence type="ECO:0000313" key="5">
    <source>
        <dbReference type="EMBL" id="KAF9458881.1"/>
    </source>
</evidence>
<dbReference type="Gene3D" id="2.40.40.10">
    <property type="entry name" value="RlpA-like domain"/>
    <property type="match status" value="1"/>
</dbReference>
<keyword evidence="3" id="KW-0964">Secreted</keyword>
<comment type="caution">
    <text evidence="5">The sequence shown here is derived from an EMBL/GenBank/DDBJ whole genome shotgun (WGS) entry which is preliminary data.</text>
</comment>
<accession>A0A9P5Y058</accession>
<keyword evidence="4" id="KW-0732">Signal</keyword>
<comment type="similarity">
    <text evidence="2">Belongs to the cerato-platanin family.</text>
</comment>
<evidence type="ECO:0000256" key="2">
    <source>
        <dbReference type="ARBA" id="ARBA00010421"/>
    </source>
</evidence>
<evidence type="ECO:0000256" key="1">
    <source>
        <dbReference type="ARBA" id="ARBA00004613"/>
    </source>
</evidence>
<protein>
    <submittedName>
        <fullName evidence="5">Cerato-platanin</fullName>
    </submittedName>
</protein>
<dbReference type="InterPro" id="IPR010829">
    <property type="entry name" value="Cerato-platanin"/>
</dbReference>
<keyword evidence="6" id="KW-1185">Reference proteome</keyword>
<comment type="subcellular location">
    <subcellularLocation>
        <location evidence="1">Secreted</location>
    </subcellularLocation>
</comment>
<dbReference type="Pfam" id="PF07249">
    <property type="entry name" value="Cerato-platanin"/>
    <property type="match status" value="1"/>
</dbReference>
<feature type="chain" id="PRO_5040291829" evidence="4">
    <location>
        <begin position="21"/>
        <end position="144"/>
    </location>
</feature>
<dbReference type="Proteomes" id="UP000807353">
    <property type="component" value="Unassembled WGS sequence"/>
</dbReference>